<evidence type="ECO:0000256" key="2">
    <source>
        <dbReference type="ARBA" id="ARBA00022801"/>
    </source>
</evidence>
<dbReference type="InterPro" id="IPR002509">
    <property type="entry name" value="NODB_dom"/>
</dbReference>
<name>A0A4R4WZU3_9ACTN</name>
<feature type="signal peptide" evidence="3">
    <location>
        <begin position="1"/>
        <end position="24"/>
    </location>
</feature>
<dbReference type="OrthoDB" id="3521160at2"/>
<keyword evidence="6" id="KW-1185">Reference proteome</keyword>
<dbReference type="EMBL" id="SMKP01000018">
    <property type="protein sequence ID" value="TDD23361.1"/>
    <property type="molecule type" value="Genomic_DNA"/>
</dbReference>
<dbReference type="GO" id="GO:0005975">
    <property type="term" value="P:carbohydrate metabolic process"/>
    <property type="evidence" value="ECO:0007669"/>
    <property type="project" value="InterPro"/>
</dbReference>
<dbReference type="InterPro" id="IPR011330">
    <property type="entry name" value="Glyco_hydro/deAcase_b/a-brl"/>
</dbReference>
<dbReference type="Proteomes" id="UP000294543">
    <property type="component" value="Unassembled WGS sequence"/>
</dbReference>
<evidence type="ECO:0000313" key="5">
    <source>
        <dbReference type="EMBL" id="TDD23361.1"/>
    </source>
</evidence>
<dbReference type="GO" id="GO:0016810">
    <property type="term" value="F:hydrolase activity, acting on carbon-nitrogen (but not peptide) bonds"/>
    <property type="evidence" value="ECO:0007669"/>
    <property type="project" value="InterPro"/>
</dbReference>
<keyword evidence="2" id="KW-0378">Hydrolase</keyword>
<dbReference type="SUPFAM" id="SSF88713">
    <property type="entry name" value="Glycoside hydrolase/deacetylase"/>
    <property type="match status" value="1"/>
</dbReference>
<protein>
    <submittedName>
        <fullName evidence="5">Polysaccharide deacetylase family protein</fullName>
    </submittedName>
</protein>
<dbReference type="GO" id="GO:0046872">
    <property type="term" value="F:metal ion binding"/>
    <property type="evidence" value="ECO:0007669"/>
    <property type="project" value="UniProtKB-KW"/>
</dbReference>
<feature type="domain" description="NodB homology" evidence="4">
    <location>
        <begin position="294"/>
        <end position="470"/>
    </location>
</feature>
<organism evidence="5 6">
    <name type="scientific">Nonomuraea diastatica</name>
    <dbReference type="NCBI Taxonomy" id="1848329"/>
    <lineage>
        <taxon>Bacteria</taxon>
        <taxon>Bacillati</taxon>
        <taxon>Actinomycetota</taxon>
        <taxon>Actinomycetes</taxon>
        <taxon>Streptosporangiales</taxon>
        <taxon>Streptosporangiaceae</taxon>
        <taxon>Nonomuraea</taxon>
    </lineage>
</organism>
<sequence length="496" mass="53318">MRKKRFSSGIALLALSASGCGVTAAVPDGDIVVPAEPTSIDFVDPTTVVGLSTRTLTEGDSTNDRYAHITYPEVDEAPALNRTLRERVREQLRVFRERTKTRAPRLRPELNVTWRLAAASPEAVAVRLRTGEKLTAGWGYSTRTYWFDPHEGKAVRSSGLLAGKDAMRRLGVLVKRRLLQERGSQIEADGIIADGDRFDSMAFNRDGDLVVEFDDCQVGPCRLGRVAAAVPADDVAPLLSDLGTRAQEGVRTAARKAAELMNGDRNGPPPTDDPANNTEAVRNLAVTTDCAETKCVALTFEDGPGPNTGALLDKLQEGKARATFFPLGTNTAANPDLVLRMSAEGHLVGNHGWTHRNLSDLPTSKIADSLRQAGNTISAATGRTPTLVRPPYGAVGPKLRAVAADQGVSLVTWDVDAHDHKGGKSADIADRAVRAAHPGAIILMHDIHRETVDAVPDILERLRGKGYSFVTVPELYGSAGMQAGRMYRSGSEQPRT</sequence>
<evidence type="ECO:0000259" key="4">
    <source>
        <dbReference type="PROSITE" id="PS51677"/>
    </source>
</evidence>
<proteinExistence type="predicted"/>
<evidence type="ECO:0000256" key="1">
    <source>
        <dbReference type="ARBA" id="ARBA00022723"/>
    </source>
</evidence>
<evidence type="ECO:0000256" key="3">
    <source>
        <dbReference type="SAM" id="SignalP"/>
    </source>
</evidence>
<reference evidence="5 6" key="1">
    <citation type="submission" date="2019-03" db="EMBL/GenBank/DDBJ databases">
        <title>Draft genome sequences of novel Actinobacteria.</title>
        <authorList>
            <person name="Sahin N."/>
            <person name="Ay H."/>
            <person name="Saygin H."/>
        </authorList>
    </citation>
    <scope>NUCLEOTIDE SEQUENCE [LARGE SCALE GENOMIC DNA]</scope>
    <source>
        <strain evidence="5 6">KC712</strain>
    </source>
</reference>
<keyword evidence="3" id="KW-0732">Signal</keyword>
<comment type="caution">
    <text evidence="5">The sequence shown here is derived from an EMBL/GenBank/DDBJ whole genome shotgun (WGS) entry which is preliminary data.</text>
</comment>
<dbReference type="CDD" id="cd10917">
    <property type="entry name" value="CE4_NodB_like_6s_7s"/>
    <property type="match status" value="1"/>
</dbReference>
<gene>
    <name evidence="5" type="ORF">E1294_08795</name>
</gene>
<dbReference type="Pfam" id="PF01522">
    <property type="entry name" value="Polysacc_deac_1"/>
    <property type="match status" value="1"/>
</dbReference>
<dbReference type="InterPro" id="IPR050248">
    <property type="entry name" value="Polysacc_deacetylase_ArnD"/>
</dbReference>
<dbReference type="AlphaFoldDB" id="A0A4R4WZU3"/>
<dbReference type="GO" id="GO:0016020">
    <property type="term" value="C:membrane"/>
    <property type="evidence" value="ECO:0007669"/>
    <property type="project" value="TreeGrafter"/>
</dbReference>
<dbReference type="PROSITE" id="PS51677">
    <property type="entry name" value="NODB"/>
    <property type="match status" value="1"/>
</dbReference>
<keyword evidence="1" id="KW-0479">Metal-binding</keyword>
<dbReference type="PANTHER" id="PTHR10587:SF133">
    <property type="entry name" value="CHITIN DEACETYLASE 1-RELATED"/>
    <property type="match status" value="1"/>
</dbReference>
<feature type="chain" id="PRO_5020613800" evidence="3">
    <location>
        <begin position="25"/>
        <end position="496"/>
    </location>
</feature>
<accession>A0A4R4WZU3</accession>
<dbReference type="PROSITE" id="PS51257">
    <property type="entry name" value="PROKAR_LIPOPROTEIN"/>
    <property type="match status" value="1"/>
</dbReference>
<dbReference type="RefSeq" id="WP_132506655.1">
    <property type="nucleotide sequence ID" value="NZ_SMKP01000018.1"/>
</dbReference>
<evidence type="ECO:0000313" key="6">
    <source>
        <dbReference type="Proteomes" id="UP000294543"/>
    </source>
</evidence>
<dbReference type="PANTHER" id="PTHR10587">
    <property type="entry name" value="GLYCOSYL TRANSFERASE-RELATED"/>
    <property type="match status" value="1"/>
</dbReference>
<dbReference type="Gene3D" id="3.20.20.370">
    <property type="entry name" value="Glycoside hydrolase/deacetylase"/>
    <property type="match status" value="1"/>
</dbReference>